<organism evidence="6 7">
    <name type="scientific">Sphingobacterium kitahiroshimense</name>
    <dbReference type="NCBI Taxonomy" id="470446"/>
    <lineage>
        <taxon>Bacteria</taxon>
        <taxon>Pseudomonadati</taxon>
        <taxon>Bacteroidota</taxon>
        <taxon>Sphingobacteriia</taxon>
        <taxon>Sphingobacteriales</taxon>
        <taxon>Sphingobacteriaceae</taxon>
        <taxon>Sphingobacterium</taxon>
    </lineage>
</organism>
<evidence type="ECO:0000256" key="1">
    <source>
        <dbReference type="ARBA" id="ARBA00023015"/>
    </source>
</evidence>
<dbReference type="Pfam" id="PF00440">
    <property type="entry name" value="TetR_N"/>
    <property type="match status" value="1"/>
</dbReference>
<dbReference type="InterPro" id="IPR036271">
    <property type="entry name" value="Tet_transcr_reg_TetR-rel_C_sf"/>
</dbReference>
<feature type="DNA-binding region" description="H-T-H motif" evidence="4">
    <location>
        <begin position="24"/>
        <end position="43"/>
    </location>
</feature>
<dbReference type="Gene3D" id="1.10.357.10">
    <property type="entry name" value="Tetracycline Repressor, domain 2"/>
    <property type="match status" value="1"/>
</dbReference>
<evidence type="ECO:0000256" key="3">
    <source>
        <dbReference type="ARBA" id="ARBA00023163"/>
    </source>
</evidence>
<evidence type="ECO:0000256" key="2">
    <source>
        <dbReference type="ARBA" id="ARBA00023125"/>
    </source>
</evidence>
<dbReference type="PROSITE" id="PS50977">
    <property type="entry name" value="HTH_TETR_2"/>
    <property type="match status" value="1"/>
</dbReference>
<dbReference type="InterPro" id="IPR001647">
    <property type="entry name" value="HTH_TetR"/>
</dbReference>
<keyword evidence="7" id="KW-1185">Reference proteome</keyword>
<protein>
    <submittedName>
        <fullName evidence="6">TetR/AcrR family transcriptional regulator</fullName>
    </submittedName>
</protein>
<keyword evidence="1" id="KW-0805">Transcription regulation</keyword>
<dbReference type="RefSeq" id="WP_132843946.1">
    <property type="nucleotide sequence ID" value="NZ_JBDJLH010000006.1"/>
</dbReference>
<name>A0ABV0BMU7_9SPHI</name>
<evidence type="ECO:0000313" key="6">
    <source>
        <dbReference type="EMBL" id="MEN5375807.1"/>
    </source>
</evidence>
<dbReference type="SUPFAM" id="SSF46689">
    <property type="entry name" value="Homeodomain-like"/>
    <property type="match status" value="1"/>
</dbReference>
<dbReference type="InterPro" id="IPR009057">
    <property type="entry name" value="Homeodomain-like_sf"/>
</dbReference>
<proteinExistence type="predicted"/>
<evidence type="ECO:0000313" key="7">
    <source>
        <dbReference type="Proteomes" id="UP001409291"/>
    </source>
</evidence>
<dbReference type="Proteomes" id="UP001409291">
    <property type="component" value="Unassembled WGS sequence"/>
</dbReference>
<sequence>MSTKEQIIRVADSLIRDKGYNAFSFFDISNAVGIKKASIHYHFPQKIDLGIAVIDYHIENFHKMKKDFEDKSPLQKLDKFLSIYRNIKNDNKICIVGSLSTDYNTLDIGIIEHLKIFSEQVLNWVIAWLKYGQEQGTFHFKGEPRTKAVLLISTMIASVQITRLTGDEDFTLIQKIIKEDLIKND</sequence>
<accession>A0ABV0BMU7</accession>
<keyword evidence="3" id="KW-0804">Transcription</keyword>
<evidence type="ECO:0000256" key="4">
    <source>
        <dbReference type="PROSITE-ProRule" id="PRU00335"/>
    </source>
</evidence>
<keyword evidence="2 4" id="KW-0238">DNA-binding</keyword>
<dbReference type="SUPFAM" id="SSF48498">
    <property type="entry name" value="Tetracyclin repressor-like, C-terminal domain"/>
    <property type="match status" value="1"/>
</dbReference>
<dbReference type="PANTHER" id="PTHR47506">
    <property type="entry name" value="TRANSCRIPTIONAL REGULATORY PROTEIN"/>
    <property type="match status" value="1"/>
</dbReference>
<evidence type="ECO:0000259" key="5">
    <source>
        <dbReference type="PROSITE" id="PS50977"/>
    </source>
</evidence>
<gene>
    <name evidence="6" type="ORF">ABE541_00880</name>
</gene>
<dbReference type="PANTHER" id="PTHR47506:SF1">
    <property type="entry name" value="HTH-TYPE TRANSCRIPTIONAL REGULATOR YJDC"/>
    <property type="match status" value="1"/>
</dbReference>
<reference evidence="6 7" key="1">
    <citation type="submission" date="2024-04" db="EMBL/GenBank/DDBJ databases">
        <title>WGS of bacteria from Torrens River.</title>
        <authorList>
            <person name="Wyrsch E.R."/>
            <person name="Drigo B."/>
        </authorList>
    </citation>
    <scope>NUCLEOTIDE SEQUENCE [LARGE SCALE GENOMIC DNA]</scope>
    <source>
        <strain evidence="6 7">TWI391</strain>
    </source>
</reference>
<feature type="domain" description="HTH tetR-type" evidence="5">
    <location>
        <begin position="1"/>
        <end position="61"/>
    </location>
</feature>
<comment type="caution">
    <text evidence="6">The sequence shown here is derived from an EMBL/GenBank/DDBJ whole genome shotgun (WGS) entry which is preliminary data.</text>
</comment>
<dbReference type="EMBL" id="JBDJNQ010000001">
    <property type="protein sequence ID" value="MEN5375807.1"/>
    <property type="molecule type" value="Genomic_DNA"/>
</dbReference>
<dbReference type="PRINTS" id="PR00455">
    <property type="entry name" value="HTHTETR"/>
</dbReference>